<dbReference type="AlphaFoldDB" id="A0A6N9HBP2"/>
<protein>
    <submittedName>
        <fullName evidence="1">Uncharacterized protein</fullName>
    </submittedName>
</protein>
<name>A0A6N9HBP2_9BURK</name>
<accession>A0A6N9HBP2</accession>
<evidence type="ECO:0000313" key="1">
    <source>
        <dbReference type="EMBL" id="MYN00889.1"/>
    </source>
</evidence>
<gene>
    <name evidence="1" type="ORF">GTP41_02135</name>
</gene>
<reference evidence="1 2" key="1">
    <citation type="submission" date="2019-12" db="EMBL/GenBank/DDBJ databases">
        <title>Novel species isolated from a subtropical stream in China.</title>
        <authorList>
            <person name="Lu H."/>
        </authorList>
    </citation>
    <scope>NUCLEOTIDE SEQUENCE [LARGE SCALE GENOMIC DNA]</scope>
    <source>
        <strain evidence="1 2">DS3</strain>
    </source>
</reference>
<comment type="caution">
    <text evidence="1">The sequence shown here is derived from an EMBL/GenBank/DDBJ whole genome shotgun (WGS) entry which is preliminary data.</text>
</comment>
<proteinExistence type="predicted"/>
<keyword evidence="2" id="KW-1185">Reference proteome</keyword>
<sequence length="58" mass="6829">MTSKRQAERLPALYLEPEPLVMAALRERVPGQPGYPQARAIERLRHKHVTRIRKLSRR</sequence>
<dbReference type="EMBL" id="WWCJ01000001">
    <property type="protein sequence ID" value="MYN00889.1"/>
    <property type="molecule type" value="Genomic_DNA"/>
</dbReference>
<dbReference type="RefSeq" id="WP_161023883.1">
    <property type="nucleotide sequence ID" value="NZ_WWCJ01000001.1"/>
</dbReference>
<dbReference type="Proteomes" id="UP000448575">
    <property type="component" value="Unassembled WGS sequence"/>
</dbReference>
<organism evidence="1 2">
    <name type="scientific">Pseudoduganella guangdongensis</name>
    <dbReference type="NCBI Taxonomy" id="2692179"/>
    <lineage>
        <taxon>Bacteria</taxon>
        <taxon>Pseudomonadati</taxon>
        <taxon>Pseudomonadota</taxon>
        <taxon>Betaproteobacteria</taxon>
        <taxon>Burkholderiales</taxon>
        <taxon>Oxalobacteraceae</taxon>
        <taxon>Telluria group</taxon>
        <taxon>Pseudoduganella</taxon>
    </lineage>
</organism>
<evidence type="ECO:0000313" key="2">
    <source>
        <dbReference type="Proteomes" id="UP000448575"/>
    </source>
</evidence>